<sequence>MGTRAQGGPAQALALPVTIPTQFLFVPSTHGGFLLLSNLSCLKAPSPKAPWIVEKHAPAGADYRRGHTFARGLVGHVVQGVAVCLRGPMEMQKCAHVIIT</sequence>
<proteinExistence type="predicted"/>
<dbReference type="EMBL" id="KI392503">
    <property type="protein sequence ID" value="ERN15305.1"/>
    <property type="molecule type" value="Genomic_DNA"/>
</dbReference>
<dbReference type="Gramene" id="ERN15305">
    <property type="protein sequence ID" value="ERN15305"/>
    <property type="gene ID" value="AMTR_s00036p00065550"/>
</dbReference>
<organism evidence="1 2">
    <name type="scientific">Amborella trichopoda</name>
    <dbReference type="NCBI Taxonomy" id="13333"/>
    <lineage>
        <taxon>Eukaryota</taxon>
        <taxon>Viridiplantae</taxon>
        <taxon>Streptophyta</taxon>
        <taxon>Embryophyta</taxon>
        <taxon>Tracheophyta</taxon>
        <taxon>Spermatophyta</taxon>
        <taxon>Magnoliopsida</taxon>
        <taxon>Amborellales</taxon>
        <taxon>Amborellaceae</taxon>
        <taxon>Amborella</taxon>
    </lineage>
</organism>
<accession>U5CZ97</accession>
<keyword evidence="2" id="KW-1185">Reference proteome</keyword>
<gene>
    <name evidence="1" type="ORF">AMTR_s00036p00065550</name>
</gene>
<reference evidence="2" key="1">
    <citation type="journal article" date="2013" name="Science">
        <title>The Amborella genome and the evolution of flowering plants.</title>
        <authorList>
            <consortium name="Amborella Genome Project"/>
        </authorList>
    </citation>
    <scope>NUCLEOTIDE SEQUENCE [LARGE SCALE GENOMIC DNA]</scope>
</reference>
<protein>
    <submittedName>
        <fullName evidence="1">Uncharacterized protein</fullName>
    </submittedName>
</protein>
<dbReference type="HOGENOM" id="CLU_2309833_0_0_1"/>
<name>U5CZ97_AMBTC</name>
<dbReference type="AlphaFoldDB" id="U5CZ97"/>
<evidence type="ECO:0000313" key="1">
    <source>
        <dbReference type="EMBL" id="ERN15305.1"/>
    </source>
</evidence>
<dbReference type="Proteomes" id="UP000017836">
    <property type="component" value="Unassembled WGS sequence"/>
</dbReference>
<evidence type="ECO:0000313" key="2">
    <source>
        <dbReference type="Proteomes" id="UP000017836"/>
    </source>
</evidence>